<keyword evidence="2" id="KW-1185">Reference proteome</keyword>
<organism evidence="1 2">
    <name type="scientific">Macrosiphum euphorbiae</name>
    <name type="common">potato aphid</name>
    <dbReference type="NCBI Taxonomy" id="13131"/>
    <lineage>
        <taxon>Eukaryota</taxon>
        <taxon>Metazoa</taxon>
        <taxon>Ecdysozoa</taxon>
        <taxon>Arthropoda</taxon>
        <taxon>Hexapoda</taxon>
        <taxon>Insecta</taxon>
        <taxon>Pterygota</taxon>
        <taxon>Neoptera</taxon>
        <taxon>Paraneoptera</taxon>
        <taxon>Hemiptera</taxon>
        <taxon>Sternorrhyncha</taxon>
        <taxon>Aphidomorpha</taxon>
        <taxon>Aphidoidea</taxon>
        <taxon>Aphididae</taxon>
        <taxon>Macrosiphini</taxon>
        <taxon>Macrosiphum</taxon>
    </lineage>
</organism>
<comment type="caution">
    <text evidence="1">The sequence shown here is derived from an EMBL/GenBank/DDBJ whole genome shotgun (WGS) entry which is preliminary data.</text>
</comment>
<name>A0AAV0XSW6_9HEMI</name>
<reference evidence="1 2" key="1">
    <citation type="submission" date="2023-01" db="EMBL/GenBank/DDBJ databases">
        <authorList>
            <person name="Whitehead M."/>
        </authorList>
    </citation>
    <scope>NUCLEOTIDE SEQUENCE [LARGE SCALE GENOMIC DNA]</scope>
</reference>
<evidence type="ECO:0000313" key="1">
    <source>
        <dbReference type="EMBL" id="CAI6370957.1"/>
    </source>
</evidence>
<evidence type="ECO:0008006" key="3">
    <source>
        <dbReference type="Google" id="ProtNLM"/>
    </source>
</evidence>
<dbReference type="PANTHER" id="PTHR33053:SF24">
    <property type="entry name" value="TRANSPOSASE DOMAIN-CONTAINING PROTEIN"/>
    <property type="match status" value="1"/>
</dbReference>
<sequence length="256" mass="29439">MDFNIDSLPLAKSSKQQFWPILCLILNLPKISDAVFPVGIYYDTHCKPSSIEEFMNPFITELLNILNSGITVSNNKVYKIKINQIICDAPAKAFLLNVKGHNSRFGCNTCREEGSDLENRMAFTGVHAPLRTDTSLRIKSDDEYHKGVSPLERLPINIIQTVCLDYMHVACSGVMKRLLKFWVLGSQQVRMLKTNLELCNTELIKLREYFPSEFSRLPRSLNDILFFKATEFRMFLLYTGPIILKGRIKKIYTYIL</sequence>
<dbReference type="AlphaFoldDB" id="A0AAV0XSW6"/>
<accession>A0AAV0XSW6</accession>
<dbReference type="EMBL" id="CARXXK010000671">
    <property type="protein sequence ID" value="CAI6370957.1"/>
    <property type="molecule type" value="Genomic_DNA"/>
</dbReference>
<proteinExistence type="predicted"/>
<evidence type="ECO:0000313" key="2">
    <source>
        <dbReference type="Proteomes" id="UP001160148"/>
    </source>
</evidence>
<dbReference type="Proteomes" id="UP001160148">
    <property type="component" value="Unassembled WGS sequence"/>
</dbReference>
<protein>
    <recommendedName>
        <fullName evidence="3">Transposase domain-containing protein</fullName>
    </recommendedName>
</protein>
<dbReference type="PANTHER" id="PTHR33053">
    <property type="entry name" value="PROTEIN, PUTATIVE-RELATED"/>
    <property type="match status" value="1"/>
</dbReference>
<gene>
    <name evidence="1" type="ORF">MEUPH1_LOCUS25021</name>
</gene>